<evidence type="ECO:0000256" key="5">
    <source>
        <dbReference type="SAM" id="MobiDB-lite"/>
    </source>
</evidence>
<evidence type="ECO:0000256" key="3">
    <source>
        <dbReference type="ARBA" id="ARBA00023128"/>
    </source>
</evidence>
<evidence type="ECO:0000256" key="2">
    <source>
        <dbReference type="ARBA" id="ARBA00022980"/>
    </source>
</evidence>
<evidence type="ECO:0000256" key="4">
    <source>
        <dbReference type="ARBA" id="ARBA00023274"/>
    </source>
</evidence>
<dbReference type="Proteomes" id="UP000016924">
    <property type="component" value="Unassembled WGS sequence"/>
</dbReference>
<evidence type="ECO:0000256" key="1">
    <source>
        <dbReference type="ARBA" id="ARBA00004173"/>
    </source>
</evidence>
<feature type="domain" description="Ribosomal protein/NADH dehydrogenase" evidence="6">
    <location>
        <begin position="63"/>
        <end position="162"/>
    </location>
</feature>
<organism evidence="7 8">
    <name type="scientific">Coniosporium apollinis (strain CBS 100218)</name>
    <name type="common">Rock-inhabiting black yeast</name>
    <dbReference type="NCBI Taxonomy" id="1168221"/>
    <lineage>
        <taxon>Eukaryota</taxon>
        <taxon>Fungi</taxon>
        <taxon>Dikarya</taxon>
        <taxon>Ascomycota</taxon>
        <taxon>Pezizomycotina</taxon>
        <taxon>Dothideomycetes</taxon>
        <taxon>Dothideomycetes incertae sedis</taxon>
        <taxon>Coniosporium</taxon>
    </lineage>
</organism>
<dbReference type="AlphaFoldDB" id="R7Z0P9"/>
<keyword evidence="2" id="KW-0689">Ribosomal protein</keyword>
<dbReference type="EMBL" id="JH767590">
    <property type="protein sequence ID" value="EON67737.1"/>
    <property type="molecule type" value="Genomic_DNA"/>
</dbReference>
<dbReference type="STRING" id="1168221.R7Z0P9"/>
<dbReference type="HOGENOM" id="CLU_094283_0_0_1"/>
<comment type="subcellular location">
    <subcellularLocation>
        <location evidence="1">Mitochondrion</location>
    </subcellularLocation>
</comment>
<feature type="compositionally biased region" description="Low complexity" evidence="5">
    <location>
        <begin position="204"/>
        <end position="217"/>
    </location>
</feature>
<dbReference type="PANTHER" id="PTHR13274">
    <property type="entry name" value="MITOCHONDRIAL RIBOSOMAL PROTEIN S25"/>
    <property type="match status" value="1"/>
</dbReference>
<feature type="compositionally biased region" description="Polar residues" evidence="5">
    <location>
        <begin position="119"/>
        <end position="133"/>
    </location>
</feature>
<dbReference type="OMA" id="FWREMLP"/>
<feature type="region of interest" description="Disordered" evidence="5">
    <location>
        <begin position="112"/>
        <end position="133"/>
    </location>
</feature>
<dbReference type="InterPro" id="IPR007741">
    <property type="entry name" value="Ribosomal_mL43/mS25/NADH_DH"/>
</dbReference>
<dbReference type="eggNOG" id="ENOG502SDFJ">
    <property type="taxonomic scope" value="Eukaryota"/>
</dbReference>
<dbReference type="OrthoDB" id="1696305at2759"/>
<keyword evidence="3" id="KW-0496">Mitochondrion</keyword>
<dbReference type="GeneID" id="19904302"/>
<feature type="compositionally biased region" description="Basic and acidic residues" evidence="5">
    <location>
        <begin position="172"/>
        <end position="190"/>
    </location>
</feature>
<dbReference type="InterPro" id="IPR040049">
    <property type="entry name" value="Ribosomal_mS25/mL61"/>
</dbReference>
<protein>
    <recommendedName>
        <fullName evidence="6">Ribosomal protein/NADH dehydrogenase domain-containing protein</fullName>
    </recommendedName>
</protein>
<dbReference type="Pfam" id="PF05047">
    <property type="entry name" value="L51_S25_CI-B8"/>
    <property type="match status" value="1"/>
</dbReference>
<dbReference type="Gene3D" id="3.40.30.10">
    <property type="entry name" value="Glutaredoxin"/>
    <property type="match status" value="1"/>
</dbReference>
<evidence type="ECO:0000259" key="6">
    <source>
        <dbReference type="SMART" id="SM00916"/>
    </source>
</evidence>
<dbReference type="SUPFAM" id="SSF52833">
    <property type="entry name" value="Thioredoxin-like"/>
    <property type="match status" value="1"/>
</dbReference>
<proteinExistence type="predicted"/>
<dbReference type="InterPro" id="IPR036249">
    <property type="entry name" value="Thioredoxin-like_sf"/>
</dbReference>
<dbReference type="GO" id="GO:0005739">
    <property type="term" value="C:mitochondrion"/>
    <property type="evidence" value="ECO:0007669"/>
    <property type="project" value="UniProtKB-SubCell"/>
</dbReference>
<dbReference type="GO" id="GO:1990904">
    <property type="term" value="C:ribonucleoprotein complex"/>
    <property type="evidence" value="ECO:0007669"/>
    <property type="project" value="UniProtKB-KW"/>
</dbReference>
<dbReference type="GO" id="GO:0003735">
    <property type="term" value="F:structural constituent of ribosome"/>
    <property type="evidence" value="ECO:0007669"/>
    <property type="project" value="InterPro"/>
</dbReference>
<name>R7Z0P9_CONA1</name>
<dbReference type="SMART" id="SM00916">
    <property type="entry name" value="L51_S25_CI-B8"/>
    <property type="match status" value="1"/>
</dbReference>
<dbReference type="GO" id="GO:0005840">
    <property type="term" value="C:ribosome"/>
    <property type="evidence" value="ECO:0007669"/>
    <property type="project" value="UniProtKB-KW"/>
</dbReference>
<evidence type="ECO:0000313" key="7">
    <source>
        <dbReference type="EMBL" id="EON67737.1"/>
    </source>
</evidence>
<accession>R7Z0P9</accession>
<feature type="region of interest" description="Disordered" evidence="5">
    <location>
        <begin position="164"/>
        <end position="217"/>
    </location>
</feature>
<reference evidence="8" key="1">
    <citation type="submission" date="2012-06" db="EMBL/GenBank/DDBJ databases">
        <title>The genome sequence of Coniosporium apollinis CBS 100218.</title>
        <authorList>
            <consortium name="The Broad Institute Genome Sequencing Platform"/>
            <person name="Cuomo C."/>
            <person name="Gorbushina A."/>
            <person name="Noack S."/>
            <person name="Walker B."/>
            <person name="Young S.K."/>
            <person name="Zeng Q."/>
            <person name="Gargeya S."/>
            <person name="Fitzgerald M."/>
            <person name="Haas B."/>
            <person name="Abouelleil A."/>
            <person name="Alvarado L."/>
            <person name="Arachchi H.M."/>
            <person name="Berlin A.M."/>
            <person name="Chapman S.B."/>
            <person name="Goldberg J."/>
            <person name="Griggs A."/>
            <person name="Gujja S."/>
            <person name="Hansen M."/>
            <person name="Howarth C."/>
            <person name="Imamovic A."/>
            <person name="Larimer J."/>
            <person name="McCowan C."/>
            <person name="Montmayeur A."/>
            <person name="Murphy C."/>
            <person name="Neiman D."/>
            <person name="Pearson M."/>
            <person name="Priest M."/>
            <person name="Roberts A."/>
            <person name="Saif S."/>
            <person name="Shea T."/>
            <person name="Sisk P."/>
            <person name="Sykes S."/>
            <person name="Wortman J."/>
            <person name="Nusbaum C."/>
            <person name="Birren B."/>
        </authorList>
    </citation>
    <scope>NUCLEOTIDE SEQUENCE [LARGE SCALE GENOMIC DNA]</scope>
    <source>
        <strain evidence="8">CBS 100218</strain>
    </source>
</reference>
<evidence type="ECO:0000313" key="8">
    <source>
        <dbReference type="Proteomes" id="UP000016924"/>
    </source>
</evidence>
<dbReference type="RefSeq" id="XP_007783054.1">
    <property type="nucleotide sequence ID" value="XM_007784864.1"/>
</dbReference>
<sequence length="217" mass="23764">MVSILQRMRKLKTVKGKSPSSLHRSPPEAPPAHLLQLLAIRVGPGAALLPKDVQRIHLEFASKINGGNMGPRKFWRHHLPRLKYHNPAVPMTVSRTTDQSGPATLTIHFGSAAEPSPEVDSTTPADSTVTSSGAADRVVTIDMKNKRDSEILHELLKATKAVELGPTEEDQEALRELKEQRERSARDSEMSRGVNAKRKREAEALAQARRGLGLATA</sequence>
<gene>
    <name evidence="7" type="ORF">W97_06991</name>
</gene>
<keyword evidence="4" id="KW-0687">Ribonucleoprotein</keyword>
<dbReference type="PANTHER" id="PTHR13274:SF2">
    <property type="entry name" value="SMALL RIBOSOMAL SUBUNIT PROTEIN MS25"/>
    <property type="match status" value="1"/>
</dbReference>
<keyword evidence="8" id="KW-1185">Reference proteome</keyword>